<keyword evidence="2 3" id="KW-0040">ANK repeat</keyword>
<keyword evidence="7" id="KW-1185">Reference proteome</keyword>
<accession>A0A927FGL4</accession>
<dbReference type="SUPFAM" id="SSF48403">
    <property type="entry name" value="Ankyrin repeat"/>
    <property type="match status" value="1"/>
</dbReference>
<dbReference type="Pfam" id="PF12796">
    <property type="entry name" value="Ank_2"/>
    <property type="match status" value="1"/>
</dbReference>
<evidence type="ECO:0000256" key="3">
    <source>
        <dbReference type="PROSITE-ProRule" id="PRU00023"/>
    </source>
</evidence>
<protein>
    <submittedName>
        <fullName evidence="6">Ankyrin repeat domain-containing protein</fullName>
    </submittedName>
</protein>
<dbReference type="EMBL" id="JACYFT010000002">
    <property type="protein sequence ID" value="MBD8051060.1"/>
    <property type="molecule type" value="Genomic_DNA"/>
</dbReference>
<feature type="region of interest" description="Disordered" evidence="4">
    <location>
        <begin position="214"/>
        <end position="240"/>
    </location>
</feature>
<dbReference type="SMART" id="SM00248">
    <property type="entry name" value="ANK"/>
    <property type="match status" value="4"/>
</dbReference>
<feature type="repeat" description="ANK" evidence="3">
    <location>
        <begin position="123"/>
        <end position="155"/>
    </location>
</feature>
<dbReference type="PANTHER" id="PTHR24171">
    <property type="entry name" value="ANKYRIN REPEAT DOMAIN-CONTAINING PROTEIN 39-RELATED"/>
    <property type="match status" value="1"/>
</dbReference>
<dbReference type="PANTHER" id="PTHR24171:SF8">
    <property type="entry name" value="BRCA1-ASSOCIATED RING DOMAIN PROTEIN 1"/>
    <property type="match status" value="1"/>
</dbReference>
<dbReference type="Proteomes" id="UP000647424">
    <property type="component" value="Unassembled WGS sequence"/>
</dbReference>
<evidence type="ECO:0000256" key="4">
    <source>
        <dbReference type="SAM" id="MobiDB-lite"/>
    </source>
</evidence>
<dbReference type="Gene3D" id="1.25.40.20">
    <property type="entry name" value="Ankyrin repeat-containing domain"/>
    <property type="match status" value="1"/>
</dbReference>
<feature type="compositionally biased region" description="Basic and acidic residues" evidence="4">
    <location>
        <begin position="214"/>
        <end position="223"/>
    </location>
</feature>
<dbReference type="PRINTS" id="PR01415">
    <property type="entry name" value="ANKYRIN"/>
</dbReference>
<proteinExistence type="predicted"/>
<evidence type="ECO:0000256" key="1">
    <source>
        <dbReference type="ARBA" id="ARBA00022737"/>
    </source>
</evidence>
<dbReference type="InterPro" id="IPR002110">
    <property type="entry name" value="Ankyrin_rpt"/>
</dbReference>
<feature type="compositionally biased region" description="Low complexity" evidence="4">
    <location>
        <begin position="226"/>
        <end position="240"/>
    </location>
</feature>
<keyword evidence="1" id="KW-0677">Repeat</keyword>
<feature type="repeat" description="ANK" evidence="3">
    <location>
        <begin position="93"/>
        <end position="125"/>
    </location>
</feature>
<evidence type="ECO:0000313" key="7">
    <source>
        <dbReference type="Proteomes" id="UP000647424"/>
    </source>
</evidence>
<dbReference type="PROSITE" id="PS50297">
    <property type="entry name" value="ANK_REP_REGION"/>
    <property type="match status" value="3"/>
</dbReference>
<dbReference type="InterPro" id="IPR036770">
    <property type="entry name" value="Ankyrin_rpt-contain_sf"/>
</dbReference>
<gene>
    <name evidence="6" type="ORF">IC609_10920</name>
</gene>
<dbReference type="PROSITE" id="PS50088">
    <property type="entry name" value="ANK_REPEAT"/>
    <property type="match status" value="3"/>
</dbReference>
<feature type="signal peptide" evidence="5">
    <location>
        <begin position="1"/>
        <end position="25"/>
    </location>
</feature>
<comment type="caution">
    <text evidence="6">The sequence shown here is derived from an EMBL/GenBank/DDBJ whole genome shotgun (WGS) entry which is preliminary data.</text>
</comment>
<evidence type="ECO:0000313" key="6">
    <source>
        <dbReference type="EMBL" id="MBD8051060.1"/>
    </source>
</evidence>
<name>A0A927FGL4_9BURK</name>
<keyword evidence="5" id="KW-0732">Signal</keyword>
<reference evidence="6" key="1">
    <citation type="submission" date="2020-09" db="EMBL/GenBank/DDBJ databases">
        <title>Genome seq and assembly of Limnohabitants sp.</title>
        <authorList>
            <person name="Chhetri G."/>
        </authorList>
    </citation>
    <scope>NUCLEOTIDE SEQUENCE</scope>
    <source>
        <strain evidence="6">JUR4</strain>
    </source>
</reference>
<evidence type="ECO:0000256" key="5">
    <source>
        <dbReference type="SAM" id="SignalP"/>
    </source>
</evidence>
<feature type="chain" id="PRO_5037181186" evidence="5">
    <location>
        <begin position="26"/>
        <end position="240"/>
    </location>
</feature>
<feature type="repeat" description="ANK" evidence="3">
    <location>
        <begin position="156"/>
        <end position="188"/>
    </location>
</feature>
<sequence length="240" mass="26120">MFNFNKIKKSIVFIGFFLNFSLSFAGAYDDFFRAIMGDDARSVQSLLQRGFDPNTVNPEGVPALMLALRVPAPKVADVLVGWPQTKVEVRNAQDESPLMLAALRGQLDLVKKLVERDADVNKTGWTPLHYAATGGHVPVIEFLLEHSAYIDAESPNGTTPLMMAAMYGSPEAVKHLIQAGADLQVRNGANMTALDFAQHGNRPNNIELMQEGLRREAEREARKKAAAAAGTAQTAPASSR</sequence>
<evidence type="ECO:0000256" key="2">
    <source>
        <dbReference type="ARBA" id="ARBA00023043"/>
    </source>
</evidence>
<organism evidence="6 7">
    <name type="scientific">Limnohabitans radicicola</name>
    <dbReference type="NCBI Taxonomy" id="2771427"/>
    <lineage>
        <taxon>Bacteria</taxon>
        <taxon>Pseudomonadati</taxon>
        <taxon>Pseudomonadota</taxon>
        <taxon>Betaproteobacteria</taxon>
        <taxon>Burkholderiales</taxon>
        <taxon>Comamonadaceae</taxon>
        <taxon>Limnohabitans</taxon>
    </lineage>
</organism>
<dbReference type="AlphaFoldDB" id="A0A927FGL4"/>